<dbReference type="Proteomes" id="UP000026962">
    <property type="component" value="Chromosome 12"/>
</dbReference>
<dbReference type="PROSITE" id="PS50181">
    <property type="entry name" value="FBOX"/>
    <property type="match status" value="1"/>
</dbReference>
<dbReference type="STRING" id="4537.A0A0E0MJ68"/>
<feature type="compositionally biased region" description="Basic residues" evidence="1">
    <location>
        <begin position="11"/>
        <end position="20"/>
    </location>
</feature>
<dbReference type="SMART" id="SM00256">
    <property type="entry name" value="FBOX"/>
    <property type="match status" value="1"/>
</dbReference>
<sequence>MEDNVLVSSKIHGRSKSTTAKRTHVEDRSILVTNYNTLNCIICGQRISKRRRTQHNFQKISRWQLNLQRTRPCLLNFQSLPEDIVLRVMSKLTLKEVARLSVVSTNWRQAWTFHPNLYFGIKTVLGNNAKRKGTSSDLNCRISSADKFIERVDAILEKHCGTMVNKFAVKFGLSNEHANHVNGWVAFATASKARVIILDFSPDWESHENNYDFPCHIFNKHNGSYLEALRLDSVTMNLPLDFCGFANLKLLALDNVRLQHLEQLISQCHVLEWLSIQSCNQLHNLHVSEPLCRLQYLSIQGCHLQRMELHAPNLTTFEYDGSLALVTLNECSNIKTSTINLFVEKTLKNILTGIPSVLPHVETLYVEVHVKTQMSGFTQSPLKFTQLKCLTMEITFERGPFDRNSVFQLAYLLVAAPFLEDLYLDMYCSLNRCPLDLDDIVDQPHYHLKMVCIFGFCGNAGQVELAKYILRNALILEQMIIDPKGRYRLQGCFGREEAEKKLVPEDMDGVLTIL</sequence>
<dbReference type="InterPro" id="IPR032675">
    <property type="entry name" value="LRR_dom_sf"/>
</dbReference>
<organism evidence="3">
    <name type="scientific">Oryza punctata</name>
    <name type="common">Red rice</name>
    <dbReference type="NCBI Taxonomy" id="4537"/>
    <lineage>
        <taxon>Eukaryota</taxon>
        <taxon>Viridiplantae</taxon>
        <taxon>Streptophyta</taxon>
        <taxon>Embryophyta</taxon>
        <taxon>Tracheophyta</taxon>
        <taxon>Spermatophyta</taxon>
        <taxon>Magnoliopsida</taxon>
        <taxon>Liliopsida</taxon>
        <taxon>Poales</taxon>
        <taxon>Poaceae</taxon>
        <taxon>BOP clade</taxon>
        <taxon>Oryzoideae</taxon>
        <taxon>Oryzeae</taxon>
        <taxon>Oryzinae</taxon>
        <taxon>Oryza</taxon>
    </lineage>
</organism>
<dbReference type="SUPFAM" id="SSF81383">
    <property type="entry name" value="F-box domain"/>
    <property type="match status" value="1"/>
</dbReference>
<dbReference type="InterPro" id="IPR053772">
    <property type="entry name" value="At1g61320/At1g61330-like"/>
</dbReference>
<dbReference type="Pfam" id="PF23622">
    <property type="entry name" value="LRR_At1g61320_AtMIF1"/>
    <property type="match status" value="1"/>
</dbReference>
<evidence type="ECO:0000313" key="3">
    <source>
        <dbReference type="EnsemblPlants" id="OPUNC12G01640.1"/>
    </source>
</evidence>
<evidence type="ECO:0000313" key="4">
    <source>
        <dbReference type="Proteomes" id="UP000026962"/>
    </source>
</evidence>
<proteinExistence type="predicted"/>
<reference evidence="3" key="1">
    <citation type="submission" date="2015-04" db="UniProtKB">
        <authorList>
            <consortium name="EnsemblPlants"/>
        </authorList>
    </citation>
    <scope>IDENTIFICATION</scope>
</reference>
<dbReference type="Gene3D" id="3.80.10.10">
    <property type="entry name" value="Ribonuclease Inhibitor"/>
    <property type="match status" value="1"/>
</dbReference>
<feature type="region of interest" description="Disordered" evidence="1">
    <location>
        <begin position="1"/>
        <end position="20"/>
    </location>
</feature>
<dbReference type="Gramene" id="OPUNC12G01640.1">
    <property type="protein sequence ID" value="OPUNC12G01640.1"/>
    <property type="gene ID" value="OPUNC12G01640"/>
</dbReference>
<evidence type="ECO:0000256" key="1">
    <source>
        <dbReference type="SAM" id="MobiDB-lite"/>
    </source>
</evidence>
<protein>
    <recommendedName>
        <fullName evidence="2">F-box domain-containing protein</fullName>
    </recommendedName>
</protein>
<dbReference type="PANTHER" id="PTHR34145">
    <property type="entry name" value="OS02G0105600 PROTEIN"/>
    <property type="match status" value="1"/>
</dbReference>
<feature type="domain" description="F-box" evidence="2">
    <location>
        <begin position="74"/>
        <end position="109"/>
    </location>
</feature>
<dbReference type="InterPro" id="IPR055357">
    <property type="entry name" value="LRR_At1g61320_AtMIF1"/>
</dbReference>
<dbReference type="PANTHER" id="PTHR34145:SF48">
    <property type="entry name" value="OS01G0553400 PROTEIN"/>
    <property type="match status" value="1"/>
</dbReference>
<dbReference type="Gene3D" id="1.20.1280.50">
    <property type="match status" value="1"/>
</dbReference>
<dbReference type="Pfam" id="PF00646">
    <property type="entry name" value="F-box"/>
    <property type="match status" value="1"/>
</dbReference>
<keyword evidence="4" id="KW-1185">Reference proteome</keyword>
<name>A0A0E0MJ68_ORYPU</name>
<dbReference type="SUPFAM" id="SSF52058">
    <property type="entry name" value="L domain-like"/>
    <property type="match status" value="1"/>
</dbReference>
<reference evidence="3" key="2">
    <citation type="submission" date="2018-05" db="EMBL/GenBank/DDBJ databases">
        <title>OpunRS2 (Oryza punctata Reference Sequence Version 2).</title>
        <authorList>
            <person name="Zhang J."/>
            <person name="Kudrna D."/>
            <person name="Lee S."/>
            <person name="Talag J."/>
            <person name="Welchert J."/>
            <person name="Wing R.A."/>
        </authorList>
    </citation>
    <scope>NUCLEOTIDE SEQUENCE [LARGE SCALE GENOMIC DNA]</scope>
</reference>
<dbReference type="eggNOG" id="ENOG502RYMX">
    <property type="taxonomic scope" value="Eukaryota"/>
</dbReference>
<dbReference type="InterPro" id="IPR036047">
    <property type="entry name" value="F-box-like_dom_sf"/>
</dbReference>
<dbReference type="EnsemblPlants" id="OPUNC12G01640.1">
    <property type="protein sequence ID" value="OPUNC12G01640.1"/>
    <property type="gene ID" value="OPUNC12G01640"/>
</dbReference>
<dbReference type="OMA" id="EDCAFRE"/>
<dbReference type="InterPro" id="IPR001810">
    <property type="entry name" value="F-box_dom"/>
</dbReference>
<accession>A0A0E0MJ68</accession>
<dbReference type="AlphaFoldDB" id="A0A0E0MJ68"/>
<dbReference type="HOGENOM" id="CLU_010721_3_6_1"/>
<evidence type="ECO:0000259" key="2">
    <source>
        <dbReference type="PROSITE" id="PS50181"/>
    </source>
</evidence>